<organism evidence="5">
    <name type="scientific">Hymenolepis diminuta</name>
    <name type="common">Rat tapeworm</name>
    <dbReference type="NCBI Taxonomy" id="6216"/>
    <lineage>
        <taxon>Eukaryota</taxon>
        <taxon>Metazoa</taxon>
        <taxon>Spiralia</taxon>
        <taxon>Lophotrochozoa</taxon>
        <taxon>Platyhelminthes</taxon>
        <taxon>Cestoda</taxon>
        <taxon>Eucestoda</taxon>
        <taxon>Cyclophyllidea</taxon>
        <taxon>Hymenolepididae</taxon>
        <taxon>Hymenolepis</taxon>
    </lineage>
</organism>
<sequence length="340" mass="37780">MPPLSPTLNRWDLRALKKTNNDTDGQGLLKKDWNWNWDYSDLYEANGESDNGQKNTIGLSTESPFYFMEFYSQDRINEGSKRPPASPQPDYASQRPNTFDYLDHGLANTATTTRPSPIFLPEPPKIFQQSTDQEAIQQPASTQTQQRTFLLTTLLPICIIIVILLAVALAIVWYLKFRSGAAGKNQQKLDSESGGGAANNDGTNAERVPLKEDKKSAGKKNGLTIANNGSRMTNKTPKKSVGNSKDMDDVPSPPSKPLIFPNEKPPLKPPDLTTPMAKSAAEPPFQPRIASTGSPNTRHFYAMGQRPDPYRNLPPPIDVRFGLPRQMTPLYGPYRRDHAV</sequence>
<evidence type="ECO:0000256" key="2">
    <source>
        <dbReference type="SAM" id="Phobius"/>
    </source>
</evidence>
<gene>
    <name evidence="3" type="ORF">HDID_LOCUS6898</name>
</gene>
<feature type="region of interest" description="Disordered" evidence="1">
    <location>
        <begin position="112"/>
        <end position="140"/>
    </location>
</feature>
<reference evidence="5" key="1">
    <citation type="submission" date="2017-02" db="UniProtKB">
        <authorList>
            <consortium name="WormBaseParasite"/>
        </authorList>
    </citation>
    <scope>IDENTIFICATION</scope>
</reference>
<feature type="region of interest" description="Disordered" evidence="1">
    <location>
        <begin position="184"/>
        <end position="317"/>
    </location>
</feature>
<dbReference type="EMBL" id="UYSG01010886">
    <property type="protein sequence ID" value="VDL59216.1"/>
    <property type="molecule type" value="Genomic_DNA"/>
</dbReference>
<evidence type="ECO:0000313" key="3">
    <source>
        <dbReference type="EMBL" id="VDL59216.1"/>
    </source>
</evidence>
<evidence type="ECO:0000313" key="5">
    <source>
        <dbReference type="WBParaSite" id="HDID_0000690001-mRNA-1"/>
    </source>
</evidence>
<name>A0A0R3SPK1_HYMDI</name>
<keyword evidence="2" id="KW-0472">Membrane</keyword>
<feature type="compositionally biased region" description="Polar residues" evidence="1">
    <location>
        <begin position="224"/>
        <end position="235"/>
    </location>
</feature>
<proteinExistence type="predicted"/>
<feature type="transmembrane region" description="Helical" evidence="2">
    <location>
        <begin position="149"/>
        <end position="175"/>
    </location>
</feature>
<dbReference type="WBParaSite" id="HDID_0000690001-mRNA-1">
    <property type="protein sequence ID" value="HDID_0000690001-mRNA-1"/>
    <property type="gene ID" value="HDID_0000690001"/>
</dbReference>
<dbReference type="AlphaFoldDB" id="A0A0R3SPK1"/>
<reference evidence="3 4" key="2">
    <citation type="submission" date="2018-11" db="EMBL/GenBank/DDBJ databases">
        <authorList>
            <consortium name="Pathogen Informatics"/>
        </authorList>
    </citation>
    <scope>NUCLEOTIDE SEQUENCE [LARGE SCALE GENOMIC DNA]</scope>
</reference>
<evidence type="ECO:0000313" key="4">
    <source>
        <dbReference type="Proteomes" id="UP000274504"/>
    </source>
</evidence>
<evidence type="ECO:0000256" key="1">
    <source>
        <dbReference type="SAM" id="MobiDB-lite"/>
    </source>
</evidence>
<accession>A0A0R3SPK1</accession>
<keyword evidence="2" id="KW-0812">Transmembrane</keyword>
<protein>
    <submittedName>
        <fullName evidence="3 5">Uncharacterized protein</fullName>
    </submittedName>
</protein>
<dbReference type="Proteomes" id="UP000274504">
    <property type="component" value="Unassembled WGS sequence"/>
</dbReference>
<keyword evidence="2" id="KW-1133">Transmembrane helix</keyword>
<feature type="region of interest" description="Disordered" evidence="1">
    <location>
        <begin position="77"/>
        <end position="97"/>
    </location>
</feature>
<feature type="compositionally biased region" description="Polar residues" evidence="1">
    <location>
        <begin position="127"/>
        <end position="140"/>
    </location>
</feature>
<dbReference type="OrthoDB" id="5990676at2759"/>